<keyword evidence="3" id="KW-1185">Reference proteome</keyword>
<dbReference type="EMBL" id="MCHX01000035">
    <property type="protein sequence ID" value="OFJ52754.1"/>
    <property type="molecule type" value="Genomic_DNA"/>
</dbReference>
<feature type="transmembrane region" description="Helical" evidence="1">
    <location>
        <begin position="75"/>
        <end position="99"/>
    </location>
</feature>
<evidence type="ECO:0000256" key="1">
    <source>
        <dbReference type="SAM" id="Phobius"/>
    </source>
</evidence>
<dbReference type="OrthoDB" id="4762325at2"/>
<keyword evidence="1" id="KW-0812">Transmembrane</keyword>
<dbReference type="Proteomes" id="UP000178953">
    <property type="component" value="Unassembled WGS sequence"/>
</dbReference>
<name>A0A1E8Q4D5_9MYCO</name>
<protein>
    <recommendedName>
        <fullName evidence="4">Transmembrane protein</fullName>
    </recommendedName>
</protein>
<comment type="caution">
    <text evidence="2">The sequence shown here is derived from an EMBL/GenBank/DDBJ whole genome shotgun (WGS) entry which is preliminary data.</text>
</comment>
<evidence type="ECO:0000313" key="3">
    <source>
        <dbReference type="Proteomes" id="UP000178953"/>
    </source>
</evidence>
<keyword evidence="1" id="KW-1133">Transmembrane helix</keyword>
<organism evidence="2 3">
    <name type="scientific">Mycolicibacterium grossiae</name>
    <dbReference type="NCBI Taxonomy" id="1552759"/>
    <lineage>
        <taxon>Bacteria</taxon>
        <taxon>Bacillati</taxon>
        <taxon>Actinomycetota</taxon>
        <taxon>Actinomycetes</taxon>
        <taxon>Mycobacteriales</taxon>
        <taxon>Mycobacteriaceae</taxon>
        <taxon>Mycolicibacterium</taxon>
    </lineage>
</organism>
<sequence length="165" mass="17298">MRDTGEPTQHWAPLFDTGSLETLTPHGGGSTTLTAAVAQPITATEPVEPPSKPIPAFAPPEVVPGTYAYLKRWTFVAVLLGVWVVAGAAGAGLYEWWFAALDKTAPVFVTLVWVVLCTVGGLIASTAPRRPLLSALGIALMSSPLASTVAAAVLYGSYVFGWFGR</sequence>
<evidence type="ECO:0000313" key="2">
    <source>
        <dbReference type="EMBL" id="OFJ52754.1"/>
    </source>
</evidence>
<evidence type="ECO:0008006" key="4">
    <source>
        <dbReference type="Google" id="ProtNLM"/>
    </source>
</evidence>
<dbReference type="RefSeq" id="WP_070354116.1">
    <property type="nucleotide sequence ID" value="NZ_CP043474.1"/>
</dbReference>
<proteinExistence type="predicted"/>
<feature type="transmembrane region" description="Helical" evidence="1">
    <location>
        <begin position="105"/>
        <end position="124"/>
    </location>
</feature>
<reference evidence="2 3" key="1">
    <citation type="submission" date="2016-09" db="EMBL/GenBank/DDBJ databases">
        <title>genome sequence of Mycobacterium sp. 739 SCH.</title>
        <authorList>
            <person name="Greninger A.L."/>
            <person name="Qin X."/>
            <person name="Jerome K."/>
            <person name="Vora S."/>
            <person name="Quinn K."/>
        </authorList>
    </citation>
    <scope>NUCLEOTIDE SEQUENCE [LARGE SCALE GENOMIC DNA]</scope>
    <source>
        <strain evidence="2 3">SCH</strain>
    </source>
</reference>
<feature type="transmembrane region" description="Helical" evidence="1">
    <location>
        <begin position="136"/>
        <end position="160"/>
    </location>
</feature>
<gene>
    <name evidence="2" type="ORF">BEL07_16110</name>
</gene>
<keyword evidence="1" id="KW-0472">Membrane</keyword>
<accession>A0A1E8Q4D5</accession>
<dbReference type="AlphaFoldDB" id="A0A1E8Q4D5"/>